<dbReference type="NCBIfam" id="TIGR01643">
    <property type="entry name" value="YD_repeat_2x"/>
    <property type="match status" value="2"/>
</dbReference>
<organism evidence="1 2">
    <name type="scientific">Ruminococcus bromii</name>
    <dbReference type="NCBI Taxonomy" id="40518"/>
    <lineage>
        <taxon>Bacteria</taxon>
        <taxon>Bacillati</taxon>
        <taxon>Bacillota</taxon>
        <taxon>Clostridia</taxon>
        <taxon>Eubacteriales</taxon>
        <taxon>Oscillospiraceae</taxon>
        <taxon>Ruminococcus</taxon>
    </lineage>
</organism>
<evidence type="ECO:0000313" key="1">
    <source>
        <dbReference type="EMBL" id="PKD32164.1"/>
    </source>
</evidence>
<proteinExistence type="predicted"/>
<dbReference type="PANTHER" id="PTHR32305">
    <property type="match status" value="1"/>
</dbReference>
<protein>
    <submittedName>
        <fullName evidence="1">Cell wall-associated polypeptide</fullName>
    </submittedName>
</protein>
<keyword evidence="2" id="KW-1185">Reference proteome</keyword>
<evidence type="ECO:0000313" key="2">
    <source>
        <dbReference type="Proteomes" id="UP000233425"/>
    </source>
</evidence>
<accession>A0A2N0UYV6</accession>
<dbReference type="NCBIfam" id="TIGR03696">
    <property type="entry name" value="Rhs_assc_core"/>
    <property type="match status" value="1"/>
</dbReference>
<dbReference type="InterPro" id="IPR022385">
    <property type="entry name" value="Rhs_assc_core"/>
</dbReference>
<dbReference type="InterPro" id="IPR031325">
    <property type="entry name" value="RHS_repeat"/>
</dbReference>
<sequence>MLNGGSKEPPLTPKKYDAHSNITDFTKDGVLQYHYGYDMMNQLVSVDDKLNGKVYNYTYDAGGNLISETVTDSNGTASNAYEYNNSNWGDVLTSYNGQNITYDEIGNPLTYRDGMSMTWKNGRQLATLTNGDTSISYGYDSDSVRTTKTVNGVKYTYAYLNGQLMYETRGDAKFYYSYDANGILYNVRYTLTDGGTEYSYYYTHNSRGDIVGIYNGAGELKAHYEYDAWGNVISITDNNGNAITNPNHIGNLNPFRYRGYYQDTETGLYYLMSRYYDAVTHRFINADGYFQAGTSILDGNTFAYCANNPIYSSDPTGAFWGIVAGFCSGFISNTICQMISGTDISEINWGSALISGLTGAALGAVDVLGIGSIAGACIKGGISFCGSFADNVYKGDDFGTAVGGATVDGLTSLGFSSITRDLGGSHFSQEAVTKRKNWNFAASVGEKAYQYVRGSTSSVGESTGTGYKPAPKKQTQCRSCGRPIGKKYAWQCKYPTYY</sequence>
<name>A0A2N0UYV6_9FIRM</name>
<reference evidence="1" key="1">
    <citation type="journal article" date="2018" name="Environ. Microbiol.">
        <title>Sporulation capability and amylosome conservation among diverse human colonic and rumen isolates of the keystone starch-degrader Ruminococcus bromii.</title>
        <authorList>
            <person name="Mukhopadhya I."/>
            <person name="Morais S."/>
            <person name="Laverde-Gomez J."/>
            <person name="Sheridan P.O."/>
            <person name="Walker A.W."/>
            <person name="Kelly W."/>
            <person name="Klieve A.V."/>
            <person name="Ouwerkerk D."/>
            <person name="Duncan S.H."/>
            <person name="Louis P."/>
            <person name="Koropatkin N."/>
            <person name="Cockburn D."/>
            <person name="Kibler R."/>
            <person name="Cooper P.J."/>
            <person name="Sandoval C."/>
            <person name="Crost E."/>
            <person name="Juge N."/>
            <person name="Bayer E.A."/>
            <person name="Flint H.J."/>
        </authorList>
    </citation>
    <scope>NUCLEOTIDE SEQUENCE [LARGE SCALE GENOMIC DNA]</scope>
    <source>
        <strain evidence="1">ATCC 27255</strain>
    </source>
</reference>
<dbReference type="AlphaFoldDB" id="A0A2N0UYV6"/>
<dbReference type="InterPro" id="IPR050708">
    <property type="entry name" value="T6SS_VgrG/RHS"/>
</dbReference>
<dbReference type="Proteomes" id="UP000233425">
    <property type="component" value="Unassembled WGS sequence"/>
</dbReference>
<gene>
    <name evidence="1" type="primary">wapA_2</name>
    <name evidence="1" type="ORF">RBATCC27255_00590</name>
</gene>
<comment type="caution">
    <text evidence="1">The sequence shown here is derived from an EMBL/GenBank/DDBJ whole genome shotgun (WGS) entry which is preliminary data.</text>
</comment>
<dbReference type="EMBL" id="NNSR01000031">
    <property type="protein sequence ID" value="PKD32164.1"/>
    <property type="molecule type" value="Genomic_DNA"/>
</dbReference>
<dbReference type="PANTHER" id="PTHR32305:SF17">
    <property type="entry name" value="TRNA NUCLEASE WAPA"/>
    <property type="match status" value="1"/>
</dbReference>
<dbReference type="Pfam" id="PF05593">
    <property type="entry name" value="RHS_repeat"/>
    <property type="match status" value="2"/>
</dbReference>
<dbReference type="InterPro" id="IPR006530">
    <property type="entry name" value="YD"/>
</dbReference>
<dbReference type="Gene3D" id="2.180.10.10">
    <property type="entry name" value="RHS repeat-associated core"/>
    <property type="match status" value="1"/>
</dbReference>